<name>A0A1H3MDA8_9ACTN</name>
<sequence length="108" mass="11874">MGWNLNDSVDMTGILLALNLLPFVFWLLNWLAALLTTVFVWPWRAVSGRWLVVAYTTTGNEPDRRAHVRGRAPADALAREWAKEIIGRPVCGLAARAAVSPLHADGPA</sequence>
<evidence type="ECO:0000313" key="3">
    <source>
        <dbReference type="Proteomes" id="UP000199632"/>
    </source>
</evidence>
<accession>A0A1H3MDA8</accession>
<keyword evidence="3" id="KW-1185">Reference proteome</keyword>
<proteinExistence type="predicted"/>
<dbReference type="Proteomes" id="UP000199632">
    <property type="component" value="Unassembled WGS sequence"/>
</dbReference>
<keyword evidence="1" id="KW-0812">Transmembrane</keyword>
<protein>
    <submittedName>
        <fullName evidence="2">Uncharacterized protein</fullName>
    </submittedName>
</protein>
<dbReference type="EMBL" id="FNQB01000001">
    <property type="protein sequence ID" value="SDY74005.1"/>
    <property type="molecule type" value="Genomic_DNA"/>
</dbReference>
<feature type="transmembrane region" description="Helical" evidence="1">
    <location>
        <begin position="20"/>
        <end position="41"/>
    </location>
</feature>
<gene>
    <name evidence="2" type="ORF">SAMN05421684_1301</name>
</gene>
<organism evidence="2 3">
    <name type="scientific">Asanoa ishikariensis</name>
    <dbReference type="NCBI Taxonomy" id="137265"/>
    <lineage>
        <taxon>Bacteria</taxon>
        <taxon>Bacillati</taxon>
        <taxon>Actinomycetota</taxon>
        <taxon>Actinomycetes</taxon>
        <taxon>Micromonosporales</taxon>
        <taxon>Micromonosporaceae</taxon>
        <taxon>Asanoa</taxon>
    </lineage>
</organism>
<evidence type="ECO:0000313" key="2">
    <source>
        <dbReference type="EMBL" id="SDY74005.1"/>
    </source>
</evidence>
<keyword evidence="1" id="KW-0472">Membrane</keyword>
<reference evidence="3" key="1">
    <citation type="submission" date="2016-10" db="EMBL/GenBank/DDBJ databases">
        <authorList>
            <person name="Varghese N."/>
            <person name="Submissions S."/>
        </authorList>
    </citation>
    <scope>NUCLEOTIDE SEQUENCE [LARGE SCALE GENOMIC DNA]</scope>
    <source>
        <strain evidence="3">DSM 44718</strain>
    </source>
</reference>
<keyword evidence="1" id="KW-1133">Transmembrane helix</keyword>
<dbReference type="AlphaFoldDB" id="A0A1H3MDA8"/>
<evidence type="ECO:0000256" key="1">
    <source>
        <dbReference type="SAM" id="Phobius"/>
    </source>
</evidence>